<dbReference type="InterPro" id="IPR003594">
    <property type="entry name" value="HATPase_dom"/>
</dbReference>
<evidence type="ECO:0000256" key="4">
    <source>
        <dbReference type="ARBA" id="ARBA00022679"/>
    </source>
</evidence>
<dbReference type="InterPro" id="IPR036890">
    <property type="entry name" value="HATPase_C_sf"/>
</dbReference>
<dbReference type="Proteomes" id="UP000824202">
    <property type="component" value="Unassembled WGS sequence"/>
</dbReference>
<dbReference type="CDD" id="cd00082">
    <property type="entry name" value="HisKA"/>
    <property type="match status" value="1"/>
</dbReference>
<keyword evidence="6" id="KW-0902">Two-component regulatory system</keyword>
<dbReference type="GO" id="GO:0004721">
    <property type="term" value="F:phosphoprotein phosphatase activity"/>
    <property type="evidence" value="ECO:0007669"/>
    <property type="project" value="TreeGrafter"/>
</dbReference>
<evidence type="ECO:0000256" key="6">
    <source>
        <dbReference type="ARBA" id="ARBA00023012"/>
    </source>
</evidence>
<keyword evidence="7" id="KW-0472">Membrane</keyword>
<feature type="transmembrane region" description="Helical" evidence="7">
    <location>
        <begin position="9"/>
        <end position="27"/>
    </location>
</feature>
<evidence type="ECO:0000256" key="7">
    <source>
        <dbReference type="SAM" id="Phobius"/>
    </source>
</evidence>
<dbReference type="InterPro" id="IPR004358">
    <property type="entry name" value="Sig_transdc_His_kin-like_C"/>
</dbReference>
<comment type="caution">
    <text evidence="9">The sequence shown here is derived from an EMBL/GenBank/DDBJ whole genome shotgun (WGS) entry which is preliminary data.</text>
</comment>
<evidence type="ECO:0000256" key="3">
    <source>
        <dbReference type="ARBA" id="ARBA00022553"/>
    </source>
</evidence>
<dbReference type="InterPro" id="IPR005467">
    <property type="entry name" value="His_kinase_dom"/>
</dbReference>
<dbReference type="Pfam" id="PF00512">
    <property type="entry name" value="HisKA"/>
    <property type="match status" value="1"/>
</dbReference>
<dbReference type="EMBL" id="DXFT01000025">
    <property type="protein sequence ID" value="HIX02762.1"/>
    <property type="molecule type" value="Genomic_DNA"/>
</dbReference>
<comment type="catalytic activity">
    <reaction evidence="1">
        <text>ATP + protein L-histidine = ADP + protein N-phospho-L-histidine.</text>
        <dbReference type="EC" id="2.7.13.3"/>
    </reaction>
</comment>
<dbReference type="EC" id="2.7.13.3" evidence="2"/>
<dbReference type="SMART" id="SM00387">
    <property type="entry name" value="HATPase_c"/>
    <property type="match status" value="1"/>
</dbReference>
<dbReference type="Gene3D" id="1.10.287.130">
    <property type="match status" value="1"/>
</dbReference>
<dbReference type="GO" id="GO:0016036">
    <property type="term" value="P:cellular response to phosphate starvation"/>
    <property type="evidence" value="ECO:0007669"/>
    <property type="project" value="TreeGrafter"/>
</dbReference>
<gene>
    <name evidence="9" type="ORF">H9863_01430</name>
</gene>
<keyword evidence="4" id="KW-0808">Transferase</keyword>
<dbReference type="SUPFAM" id="SSF55874">
    <property type="entry name" value="ATPase domain of HSP90 chaperone/DNA topoisomerase II/histidine kinase"/>
    <property type="match status" value="1"/>
</dbReference>
<dbReference type="PRINTS" id="PR00344">
    <property type="entry name" value="BCTRLSENSOR"/>
</dbReference>
<evidence type="ECO:0000259" key="8">
    <source>
        <dbReference type="PROSITE" id="PS50109"/>
    </source>
</evidence>
<evidence type="ECO:0000256" key="5">
    <source>
        <dbReference type="ARBA" id="ARBA00022777"/>
    </source>
</evidence>
<evidence type="ECO:0000256" key="2">
    <source>
        <dbReference type="ARBA" id="ARBA00012438"/>
    </source>
</evidence>
<dbReference type="Pfam" id="PF02518">
    <property type="entry name" value="HATPase_c"/>
    <property type="match status" value="1"/>
</dbReference>
<keyword evidence="3" id="KW-0597">Phosphoprotein</keyword>
<dbReference type="Gene3D" id="3.30.565.10">
    <property type="entry name" value="Histidine kinase-like ATPase, C-terminal domain"/>
    <property type="match status" value="1"/>
</dbReference>
<dbReference type="InterPro" id="IPR003661">
    <property type="entry name" value="HisK_dim/P_dom"/>
</dbReference>
<dbReference type="GO" id="GO:0000155">
    <property type="term" value="F:phosphorelay sensor kinase activity"/>
    <property type="evidence" value="ECO:0007669"/>
    <property type="project" value="InterPro"/>
</dbReference>
<dbReference type="AlphaFoldDB" id="A0A9D1UYK6"/>
<reference evidence="9" key="1">
    <citation type="journal article" date="2021" name="PeerJ">
        <title>Extensive microbial diversity within the chicken gut microbiome revealed by metagenomics and culture.</title>
        <authorList>
            <person name="Gilroy R."/>
            <person name="Ravi A."/>
            <person name="Getino M."/>
            <person name="Pursley I."/>
            <person name="Horton D.L."/>
            <person name="Alikhan N.F."/>
            <person name="Baker D."/>
            <person name="Gharbi K."/>
            <person name="Hall N."/>
            <person name="Watson M."/>
            <person name="Adriaenssens E.M."/>
            <person name="Foster-Nyarko E."/>
            <person name="Jarju S."/>
            <person name="Secka A."/>
            <person name="Antonio M."/>
            <person name="Oren A."/>
            <person name="Chaudhuri R.R."/>
            <person name="La Ragione R."/>
            <person name="Hildebrand F."/>
            <person name="Pallen M.J."/>
        </authorList>
    </citation>
    <scope>NUCLEOTIDE SEQUENCE</scope>
    <source>
        <strain evidence="9">23274</strain>
    </source>
</reference>
<name>A0A9D1UYK6_9BACT</name>
<dbReference type="InterPro" id="IPR036097">
    <property type="entry name" value="HisK_dim/P_sf"/>
</dbReference>
<dbReference type="SUPFAM" id="SSF47384">
    <property type="entry name" value="Homodimeric domain of signal transducing histidine kinase"/>
    <property type="match status" value="1"/>
</dbReference>
<evidence type="ECO:0000256" key="1">
    <source>
        <dbReference type="ARBA" id="ARBA00000085"/>
    </source>
</evidence>
<feature type="domain" description="Histidine kinase" evidence="8">
    <location>
        <begin position="367"/>
        <end position="585"/>
    </location>
</feature>
<dbReference type="GO" id="GO:0005886">
    <property type="term" value="C:plasma membrane"/>
    <property type="evidence" value="ECO:0007669"/>
    <property type="project" value="TreeGrafter"/>
</dbReference>
<keyword evidence="5 9" id="KW-0418">Kinase</keyword>
<proteinExistence type="predicted"/>
<dbReference type="InterPro" id="IPR050351">
    <property type="entry name" value="BphY/WalK/GraS-like"/>
</dbReference>
<organism evidence="9 10">
    <name type="scientific">Candidatus Odoribacter faecigallinarum</name>
    <dbReference type="NCBI Taxonomy" id="2838706"/>
    <lineage>
        <taxon>Bacteria</taxon>
        <taxon>Pseudomonadati</taxon>
        <taxon>Bacteroidota</taxon>
        <taxon>Bacteroidia</taxon>
        <taxon>Bacteroidales</taxon>
        <taxon>Odoribacteraceae</taxon>
        <taxon>Odoribacter</taxon>
    </lineage>
</organism>
<dbReference type="PANTHER" id="PTHR45453:SF1">
    <property type="entry name" value="PHOSPHATE REGULON SENSOR PROTEIN PHOR"/>
    <property type="match status" value="1"/>
</dbReference>
<dbReference type="SMART" id="SM00388">
    <property type="entry name" value="HisKA"/>
    <property type="match status" value="1"/>
</dbReference>
<evidence type="ECO:0000313" key="9">
    <source>
        <dbReference type="EMBL" id="HIX02762.1"/>
    </source>
</evidence>
<dbReference type="FunFam" id="3.30.565.10:FF:000006">
    <property type="entry name" value="Sensor histidine kinase WalK"/>
    <property type="match status" value="1"/>
</dbReference>
<accession>A0A9D1UYK6</accession>
<dbReference type="PROSITE" id="PS50109">
    <property type="entry name" value="HIS_KIN"/>
    <property type="match status" value="1"/>
</dbReference>
<dbReference type="PANTHER" id="PTHR45453">
    <property type="entry name" value="PHOSPHATE REGULON SENSOR PROTEIN PHOR"/>
    <property type="match status" value="1"/>
</dbReference>
<protein>
    <recommendedName>
        <fullName evidence="2">histidine kinase</fullName>
        <ecNumber evidence="2">2.7.13.3</ecNumber>
    </recommendedName>
</protein>
<keyword evidence="7" id="KW-0812">Transmembrane</keyword>
<feature type="transmembrane region" description="Helical" evidence="7">
    <location>
        <begin position="165"/>
        <end position="185"/>
    </location>
</feature>
<keyword evidence="7" id="KW-1133">Transmembrane helix</keyword>
<sequence length="586" mass="67993">MHLNYKKKIFLYFLVVFAIFTIIIIAVQHNREKTYKAENFKTGLNAYTEVVANCIKEHQLISHKHVDSLKYLLPLLPKDLRITIIDREGKVLFDNDVDRLKEVENHLTRPEVVKALSAGSGSNIRHSATTGVDYFYYARYYDSYFVRVAMPYDSNVRNFLKADDIFTYFILLLFFSALVSILYLADRFGKAVSGLKDFIRSAENHAPDYHNIQFPETELGEIGNKIVANYKMLEESKNQLKMEQEKLLRHFHHSDEGICIFSANHKKIYANTHFIQYVNTIADEPLFDVDSIFNLREFQEAKNFLERNTPVNSQAKTIPIWQGKISKNGKHFAVKLLIFNDNSYEILLNNISSIEKNRLLKQEMTNNIAHELKTPVSSIRGYIETILEQNNLDPAKQKFFLERAYTQLLRLSDLIRDIALITKTEEASELFEKETINIRDTIIEVTNDLENPLKNAHIKVENCVQATVEIEGNHTLLYSIFRNLMDNTINYAGENVTIHIENYTEDNEFYYFSYYDTGKGIEEEHLTKIFDRFYRINPGRSRKSGGSGLGLSIVKNAVLFHKGQISAKNRKDGGLEFIFSLRKKLY</sequence>
<evidence type="ECO:0000313" key="10">
    <source>
        <dbReference type="Proteomes" id="UP000824202"/>
    </source>
</evidence>
<reference evidence="9" key="2">
    <citation type="submission" date="2021-04" db="EMBL/GenBank/DDBJ databases">
        <authorList>
            <person name="Gilroy R."/>
        </authorList>
    </citation>
    <scope>NUCLEOTIDE SEQUENCE</scope>
    <source>
        <strain evidence="9">23274</strain>
    </source>
</reference>